<evidence type="ECO:0000313" key="5">
    <source>
        <dbReference type="Proteomes" id="UP000789595"/>
    </source>
</evidence>
<organism evidence="3">
    <name type="scientific">Pelagomonas calceolata</name>
    <dbReference type="NCBI Taxonomy" id="35677"/>
    <lineage>
        <taxon>Eukaryota</taxon>
        <taxon>Sar</taxon>
        <taxon>Stramenopiles</taxon>
        <taxon>Ochrophyta</taxon>
        <taxon>Pelagophyceae</taxon>
        <taxon>Pelagomonadales</taxon>
        <taxon>Pelagomonadaceae</taxon>
        <taxon>Pelagomonas</taxon>
    </lineage>
</organism>
<keyword evidence="5" id="KW-1185">Reference proteome</keyword>
<dbReference type="Gene3D" id="3.30.1330.20">
    <property type="entry name" value="Tubulin/FtsZ, C-terminal domain"/>
    <property type="match status" value="1"/>
</dbReference>
<gene>
    <name evidence="3" type="ORF">PCAL00307_LOCUS4626</name>
    <name evidence="4" type="ORF">PECAL_1P03560</name>
</gene>
<dbReference type="InterPro" id="IPR011719">
    <property type="entry name" value="CHP02058"/>
</dbReference>
<evidence type="ECO:0000313" key="4">
    <source>
        <dbReference type="EMBL" id="CAH0364009.1"/>
    </source>
</evidence>
<dbReference type="EMBL" id="HBIW01005608">
    <property type="protein sequence ID" value="CAE0689192.1"/>
    <property type="molecule type" value="Transcribed_RNA"/>
</dbReference>
<dbReference type="PANTHER" id="PTHR34784">
    <property type="entry name" value="50S RIBOSOMAL PROTEIN L34"/>
    <property type="match status" value="1"/>
</dbReference>
<evidence type="ECO:0000256" key="2">
    <source>
        <dbReference type="ARBA" id="ARBA00023134"/>
    </source>
</evidence>
<dbReference type="Proteomes" id="UP000789595">
    <property type="component" value="Unassembled WGS sequence"/>
</dbReference>
<sequence>MLNRAARLVARSRRASTTGATSQEWKAAGLGAQWAPPETTLNEIVFVQAGMGCDQHGTAGASKAATRACRQAIEFNALPYMETLLRDRGYERGRGDMLLKVEIGVPEDLVDSVSVEDIRAMFPYGRMLPVEVRAGGLDFQSGRVVEALGDAADRAVVAVAAVTVGF</sequence>
<dbReference type="PANTHER" id="PTHR34784:SF1">
    <property type="entry name" value="50S RIBOSOMAL PROTEIN L34"/>
    <property type="match status" value="1"/>
</dbReference>
<keyword evidence="2" id="KW-0342">GTP-binding</keyword>
<dbReference type="Pfam" id="PF09585">
    <property type="entry name" value="Lin0512_fam"/>
    <property type="match status" value="1"/>
</dbReference>
<keyword evidence="1" id="KW-0547">Nucleotide-binding</keyword>
<reference evidence="4" key="2">
    <citation type="submission" date="2021-11" db="EMBL/GenBank/DDBJ databases">
        <authorList>
            <consortium name="Genoscope - CEA"/>
            <person name="William W."/>
        </authorList>
    </citation>
    <scope>NUCLEOTIDE SEQUENCE</scope>
</reference>
<evidence type="ECO:0000256" key="1">
    <source>
        <dbReference type="ARBA" id="ARBA00022741"/>
    </source>
</evidence>
<dbReference type="OrthoDB" id="193238at2759"/>
<proteinExistence type="predicted"/>
<dbReference type="NCBIfam" id="TIGR02058">
    <property type="entry name" value="lin0512_fam"/>
    <property type="match status" value="1"/>
</dbReference>
<evidence type="ECO:0000313" key="3">
    <source>
        <dbReference type="EMBL" id="CAE0689192.1"/>
    </source>
</evidence>
<dbReference type="InterPro" id="IPR037103">
    <property type="entry name" value="Tubulin/FtsZ-like_C"/>
</dbReference>
<protein>
    <submittedName>
        <fullName evidence="3">Uncharacterized protein</fullName>
    </submittedName>
</protein>
<dbReference type="GO" id="GO:0005525">
    <property type="term" value="F:GTP binding"/>
    <property type="evidence" value="ECO:0007669"/>
    <property type="project" value="UniProtKB-KW"/>
</dbReference>
<dbReference type="AlphaFoldDB" id="A0A7S4E492"/>
<dbReference type="EMBL" id="CAKKNE010000001">
    <property type="protein sequence ID" value="CAH0364009.1"/>
    <property type="molecule type" value="Genomic_DNA"/>
</dbReference>
<accession>A0A7S4E492</accession>
<reference evidence="3" key="1">
    <citation type="submission" date="2021-01" db="EMBL/GenBank/DDBJ databases">
        <authorList>
            <person name="Corre E."/>
            <person name="Pelletier E."/>
            <person name="Niang G."/>
            <person name="Scheremetjew M."/>
            <person name="Finn R."/>
            <person name="Kale V."/>
            <person name="Holt S."/>
            <person name="Cochrane G."/>
            <person name="Meng A."/>
            <person name="Brown T."/>
            <person name="Cohen L."/>
        </authorList>
    </citation>
    <scope>NUCLEOTIDE SEQUENCE</scope>
    <source>
        <strain evidence="3">CCMP1756</strain>
    </source>
</reference>
<name>A0A7S4E492_9STRA</name>